<dbReference type="PANTHER" id="PTHR45138">
    <property type="entry name" value="REGULATORY COMPONENTS OF SENSORY TRANSDUCTION SYSTEM"/>
    <property type="match status" value="1"/>
</dbReference>
<dbReference type="SUPFAM" id="SSF55073">
    <property type="entry name" value="Nucleotide cyclase"/>
    <property type="match status" value="1"/>
</dbReference>
<feature type="transmembrane region" description="Helical" evidence="6">
    <location>
        <begin position="162"/>
        <end position="181"/>
    </location>
</feature>
<evidence type="ECO:0000256" key="2">
    <source>
        <dbReference type="ARBA" id="ARBA00022475"/>
    </source>
</evidence>
<dbReference type="Pfam" id="PF00990">
    <property type="entry name" value="GGDEF"/>
    <property type="match status" value="1"/>
</dbReference>
<evidence type="ECO:0000256" key="4">
    <source>
        <dbReference type="ARBA" id="ARBA00022989"/>
    </source>
</evidence>
<dbReference type="InterPro" id="IPR050469">
    <property type="entry name" value="Diguanylate_Cyclase"/>
</dbReference>
<dbReference type="GO" id="GO:0043709">
    <property type="term" value="P:cell adhesion involved in single-species biofilm formation"/>
    <property type="evidence" value="ECO:0007669"/>
    <property type="project" value="TreeGrafter"/>
</dbReference>
<dbReference type="GO" id="GO:0000155">
    <property type="term" value="F:phosphorelay sensor kinase activity"/>
    <property type="evidence" value="ECO:0007669"/>
    <property type="project" value="InterPro"/>
</dbReference>
<comment type="subcellular location">
    <subcellularLocation>
        <location evidence="1">Cell membrane</location>
        <topology evidence="1">Multi-pass membrane protein</topology>
    </subcellularLocation>
</comment>
<dbReference type="GO" id="GO:0005886">
    <property type="term" value="C:plasma membrane"/>
    <property type="evidence" value="ECO:0007669"/>
    <property type="project" value="UniProtKB-SubCell"/>
</dbReference>
<dbReference type="Proteomes" id="UP000031950">
    <property type="component" value="Unassembled WGS sequence"/>
</dbReference>
<dbReference type="GO" id="GO:0071555">
    <property type="term" value="P:cell wall organization"/>
    <property type="evidence" value="ECO:0007669"/>
    <property type="project" value="InterPro"/>
</dbReference>
<feature type="transmembrane region" description="Helical" evidence="6">
    <location>
        <begin position="131"/>
        <end position="150"/>
    </location>
</feature>
<dbReference type="GO" id="GO:0052621">
    <property type="term" value="F:diguanylate cyclase activity"/>
    <property type="evidence" value="ECO:0007669"/>
    <property type="project" value="TreeGrafter"/>
</dbReference>
<dbReference type="InterPro" id="IPR000160">
    <property type="entry name" value="GGDEF_dom"/>
</dbReference>
<dbReference type="PROSITE" id="PS50887">
    <property type="entry name" value="GGDEF"/>
    <property type="match status" value="1"/>
</dbReference>
<evidence type="ECO:0000256" key="6">
    <source>
        <dbReference type="SAM" id="Phobius"/>
    </source>
</evidence>
<sequence length="373" mass="41812">MIIKELISNLGILITSIFLYTQLTRKSAVNLQSSLKRKLAAGALAGLLSNVLMQYSMSFGSTIIDLRHIPILLVAYYGGPIPAFTAMLLVIGGRFLIGFNISSIFALLLIVSITLSVLLIFRSTWKRRTKIFWALTVSNIIFTVIITFLLNDLRSLPALISVYWSISYAAGFAAFSTVDYLRKNQALMERFKAEATTDGLTGLHNVRKFDQVFNDLCLKAETKQERMALLFIDIDHFKQVNDTYGHNEGDLVLSELSQVLKRTVRSFDIVSRNGGEEFTVILPDCSLSKAKNISERIRQEVEKNTFILSSNEKINVTVSVGLASYRETTSEPKKLLQDADQALYKAKRTGRNKVCTADSLLRAESVIHRHISK</sequence>
<dbReference type="InterPro" id="IPR043128">
    <property type="entry name" value="Rev_trsase/Diguanyl_cyclase"/>
</dbReference>
<dbReference type="InterPro" id="IPR011620">
    <property type="entry name" value="Sig_transdc_His_kinase_LytS_TM"/>
</dbReference>
<feature type="transmembrane region" description="Helical" evidence="6">
    <location>
        <begin position="69"/>
        <end position="91"/>
    </location>
</feature>
<dbReference type="InterPro" id="IPR029787">
    <property type="entry name" value="Nucleotide_cyclase"/>
</dbReference>
<proteinExistence type="predicted"/>
<keyword evidence="3 6" id="KW-0812">Transmembrane</keyword>
<dbReference type="AlphaFoldDB" id="A0A0C2VFF6"/>
<evidence type="ECO:0000256" key="1">
    <source>
        <dbReference type="ARBA" id="ARBA00004651"/>
    </source>
</evidence>
<dbReference type="EMBL" id="JXRQ01000030">
    <property type="protein sequence ID" value="KIL42753.1"/>
    <property type="molecule type" value="Genomic_DNA"/>
</dbReference>
<evidence type="ECO:0000256" key="3">
    <source>
        <dbReference type="ARBA" id="ARBA00022692"/>
    </source>
</evidence>
<evidence type="ECO:0000313" key="9">
    <source>
        <dbReference type="Proteomes" id="UP000031950"/>
    </source>
</evidence>
<comment type="caution">
    <text evidence="8">The sequence shown here is derived from an EMBL/GenBank/DDBJ whole genome shotgun (WGS) entry which is preliminary data.</text>
</comment>
<keyword evidence="9" id="KW-1185">Reference proteome</keyword>
<dbReference type="Pfam" id="PF07694">
    <property type="entry name" value="5TM-5TMR_LYT"/>
    <property type="match status" value="1"/>
</dbReference>
<dbReference type="Gene3D" id="3.30.70.270">
    <property type="match status" value="1"/>
</dbReference>
<dbReference type="STRING" id="135826.KP77_33830"/>
<dbReference type="GO" id="GO:1902201">
    <property type="term" value="P:negative regulation of bacterial-type flagellum-dependent cell motility"/>
    <property type="evidence" value="ECO:0007669"/>
    <property type="project" value="TreeGrafter"/>
</dbReference>
<feature type="transmembrane region" description="Helical" evidence="6">
    <location>
        <begin position="97"/>
        <end position="119"/>
    </location>
</feature>
<dbReference type="FunFam" id="3.30.70.270:FF:000001">
    <property type="entry name" value="Diguanylate cyclase domain protein"/>
    <property type="match status" value="1"/>
</dbReference>
<dbReference type="CDD" id="cd01949">
    <property type="entry name" value="GGDEF"/>
    <property type="match status" value="1"/>
</dbReference>
<dbReference type="SMART" id="SM00267">
    <property type="entry name" value="GGDEF"/>
    <property type="match status" value="1"/>
</dbReference>
<dbReference type="Gene3D" id="1.10.1760.20">
    <property type="match status" value="1"/>
</dbReference>
<feature type="domain" description="GGDEF" evidence="7">
    <location>
        <begin position="225"/>
        <end position="359"/>
    </location>
</feature>
<dbReference type="PANTHER" id="PTHR45138:SF9">
    <property type="entry name" value="DIGUANYLATE CYCLASE DGCM-RELATED"/>
    <property type="match status" value="1"/>
</dbReference>
<name>A0A0C2VFF6_9BACL</name>
<feature type="transmembrane region" description="Helical" evidence="6">
    <location>
        <begin position="39"/>
        <end position="57"/>
    </location>
</feature>
<organism evidence="8 9">
    <name type="scientific">Jeotgalibacillus alimentarius</name>
    <dbReference type="NCBI Taxonomy" id="135826"/>
    <lineage>
        <taxon>Bacteria</taxon>
        <taxon>Bacillati</taxon>
        <taxon>Bacillota</taxon>
        <taxon>Bacilli</taxon>
        <taxon>Bacillales</taxon>
        <taxon>Caryophanaceae</taxon>
        <taxon>Jeotgalibacillus</taxon>
    </lineage>
</organism>
<evidence type="ECO:0000313" key="8">
    <source>
        <dbReference type="EMBL" id="KIL42753.1"/>
    </source>
</evidence>
<reference evidence="8 9" key="1">
    <citation type="submission" date="2015-01" db="EMBL/GenBank/DDBJ databases">
        <title>Genome sequence of Jeotgalibacillus alimentarius.</title>
        <authorList>
            <person name="Goh K.M."/>
            <person name="Chan K.-G."/>
            <person name="Yaakop A.S."/>
            <person name="Ee R."/>
            <person name="Gan H.M."/>
            <person name="Chan C.S."/>
        </authorList>
    </citation>
    <scope>NUCLEOTIDE SEQUENCE [LARGE SCALE GENOMIC DNA]</scope>
    <source>
        <strain evidence="8 9">YKJ-13</strain>
    </source>
</reference>
<evidence type="ECO:0000256" key="5">
    <source>
        <dbReference type="ARBA" id="ARBA00023136"/>
    </source>
</evidence>
<keyword evidence="4 6" id="KW-1133">Transmembrane helix</keyword>
<dbReference type="NCBIfam" id="TIGR00254">
    <property type="entry name" value="GGDEF"/>
    <property type="match status" value="1"/>
</dbReference>
<evidence type="ECO:0000259" key="7">
    <source>
        <dbReference type="PROSITE" id="PS50887"/>
    </source>
</evidence>
<protein>
    <submittedName>
        <fullName evidence="8">Diguanylate cyclase</fullName>
    </submittedName>
</protein>
<dbReference type="RefSeq" id="WP_052474385.1">
    <property type="nucleotide sequence ID" value="NZ_JXRQ01000030.1"/>
</dbReference>
<gene>
    <name evidence="8" type="ORF">KP77_33830</name>
</gene>
<dbReference type="PATRIC" id="fig|135826.4.peg.3360"/>
<keyword evidence="5 6" id="KW-0472">Membrane</keyword>
<accession>A0A0C2VFF6</accession>
<keyword evidence="2" id="KW-1003">Cell membrane</keyword>
<feature type="transmembrane region" description="Helical" evidence="6">
    <location>
        <begin position="7"/>
        <end position="23"/>
    </location>
</feature>